<dbReference type="GO" id="GO:0008270">
    <property type="term" value="F:zinc ion binding"/>
    <property type="evidence" value="ECO:0007669"/>
    <property type="project" value="UniProtKB-KW"/>
</dbReference>
<dbReference type="OrthoDB" id="7821105at2"/>
<dbReference type="InterPro" id="IPR007527">
    <property type="entry name" value="Znf_SWIM"/>
</dbReference>
<sequence>MNTTTEAPADAAATPAHLAYAGASRVATAGNAADVELYGNLGRPPVRFAAHVKDPLRFREALSALYAVVGSDYRYVPKDRTAYLAYLRLKRDTAGQSVWKAQQAYFAWLLRNDPLAYCILDPVVTVHPDQVMFEVFGKDESTYACLAFDRTAFDNEAAEPACGTTNIDFSAALYDGVQRVRGYKTTRLTIGAEGVAVAAGEREVIEKQIRVPDSWLRGFLQVQSAATLPYDHCRLAPVDVYNLLRSLRMNADQKGKRRGLRFELVPAEPPRLIVEPRETVLPATGDVFRGKAARVVRVWGRRRLMTIRRLMPFVEGVDVYLLGSGLPSFWVFRAGAITLTLGLTGFTGSNWSQALGFDLLLPRKTQTPEALTKVVGALADGVWAADAKAIAARTGVKGSALLETLQLGCQQGQLMFDIATGKYRLRPLAAGPLDLARLQFRNAREKVAFDLMTRRGAVRVVSENRVAGQGLELTGEVSVAEDKRDYRPQMLLADEGQVKRAVCTCAAFRKQGLKGGPCVHLIALRLAHADREAKRAATDDAVTFETRAFTRRAGGAETVVQVSLERRRLRLRWGEAGKPMRVQALRFNDEAAARGAYLARVSELQAKGYLDAVAE</sequence>
<gene>
    <name evidence="3" type="ORF">ETAA1_38650</name>
</gene>
<evidence type="ECO:0000256" key="1">
    <source>
        <dbReference type="PROSITE-ProRule" id="PRU00325"/>
    </source>
</evidence>
<keyword evidence="1" id="KW-0479">Metal-binding</keyword>
<dbReference type="AlphaFoldDB" id="A0A517XWK6"/>
<dbReference type="PROSITE" id="PS50966">
    <property type="entry name" value="ZF_SWIM"/>
    <property type="match status" value="1"/>
</dbReference>
<name>A0A517XWK6_9BACT</name>
<keyword evidence="1" id="KW-0862">Zinc</keyword>
<evidence type="ECO:0000259" key="2">
    <source>
        <dbReference type="PROSITE" id="PS50966"/>
    </source>
</evidence>
<dbReference type="EMBL" id="CP036273">
    <property type="protein sequence ID" value="QDU21892.1"/>
    <property type="molecule type" value="Genomic_DNA"/>
</dbReference>
<evidence type="ECO:0000313" key="3">
    <source>
        <dbReference type="EMBL" id="QDU21892.1"/>
    </source>
</evidence>
<feature type="domain" description="SWIM-type" evidence="2">
    <location>
        <begin position="486"/>
        <end position="529"/>
    </location>
</feature>
<protein>
    <recommendedName>
        <fullName evidence="2">SWIM-type domain-containing protein</fullName>
    </recommendedName>
</protein>
<organism evidence="3 4">
    <name type="scientific">Urbifossiella limnaea</name>
    <dbReference type="NCBI Taxonomy" id="2528023"/>
    <lineage>
        <taxon>Bacteria</taxon>
        <taxon>Pseudomonadati</taxon>
        <taxon>Planctomycetota</taxon>
        <taxon>Planctomycetia</taxon>
        <taxon>Gemmatales</taxon>
        <taxon>Gemmataceae</taxon>
        <taxon>Urbifossiella</taxon>
    </lineage>
</organism>
<keyword evidence="4" id="KW-1185">Reference proteome</keyword>
<dbReference type="Proteomes" id="UP000319576">
    <property type="component" value="Chromosome"/>
</dbReference>
<reference evidence="3 4" key="1">
    <citation type="submission" date="2019-02" db="EMBL/GenBank/DDBJ databases">
        <title>Deep-cultivation of Planctomycetes and their phenomic and genomic characterization uncovers novel biology.</title>
        <authorList>
            <person name="Wiegand S."/>
            <person name="Jogler M."/>
            <person name="Boedeker C."/>
            <person name="Pinto D."/>
            <person name="Vollmers J."/>
            <person name="Rivas-Marin E."/>
            <person name="Kohn T."/>
            <person name="Peeters S.H."/>
            <person name="Heuer A."/>
            <person name="Rast P."/>
            <person name="Oberbeckmann S."/>
            <person name="Bunk B."/>
            <person name="Jeske O."/>
            <person name="Meyerdierks A."/>
            <person name="Storesund J.E."/>
            <person name="Kallscheuer N."/>
            <person name="Luecker S."/>
            <person name="Lage O.M."/>
            <person name="Pohl T."/>
            <person name="Merkel B.J."/>
            <person name="Hornburger P."/>
            <person name="Mueller R.-W."/>
            <person name="Bruemmer F."/>
            <person name="Labrenz M."/>
            <person name="Spormann A.M."/>
            <person name="Op den Camp H."/>
            <person name="Overmann J."/>
            <person name="Amann R."/>
            <person name="Jetten M.S.M."/>
            <person name="Mascher T."/>
            <person name="Medema M.H."/>
            <person name="Devos D.P."/>
            <person name="Kaster A.-K."/>
            <person name="Ovreas L."/>
            <person name="Rohde M."/>
            <person name="Galperin M.Y."/>
            <person name="Jogler C."/>
        </authorList>
    </citation>
    <scope>NUCLEOTIDE SEQUENCE [LARGE SCALE GENOMIC DNA]</scope>
    <source>
        <strain evidence="3 4">ETA_A1</strain>
    </source>
</reference>
<keyword evidence="1" id="KW-0863">Zinc-finger</keyword>
<accession>A0A517XWK6</accession>
<evidence type="ECO:0000313" key="4">
    <source>
        <dbReference type="Proteomes" id="UP000319576"/>
    </source>
</evidence>
<dbReference type="KEGG" id="uli:ETAA1_38650"/>
<dbReference type="RefSeq" id="WP_145241193.1">
    <property type="nucleotide sequence ID" value="NZ_CP036273.1"/>
</dbReference>
<proteinExistence type="predicted"/>